<dbReference type="Gene3D" id="1.10.3210.10">
    <property type="entry name" value="Hypothetical protein af1432"/>
    <property type="match status" value="1"/>
</dbReference>
<dbReference type="RefSeq" id="WP_022771256.1">
    <property type="nucleotide sequence ID" value="NC_022576.1"/>
</dbReference>
<sequence length="413" mass="45946">MSMTLIPIDIETIRLNHPLPFSLRTKDGALLAPKGYIIARRSDLDLLRKRRGSLCIDITESEEHHRAYVGKLHDMVREDKELGQIAGTGLSPVLEKQSPVREQDEEQDWFDIQGLAHSVLRDVRSPGFLGRLDKLSAALVRPLRSNPDGTLLALIHLAATELQRYSATHALLVAAVCTLASKDVLRWGEEESQLLFNAALTMNLGMTELHDRMALQMEPPSPEQLRVIQKHPDHSRDVLYDVGVDDKIWIDAVLQHRSTQAGPLAKRVVGERLARMLQRADMLAAKLSPRAARPPGAPAVAMQSCYFDEQRQMDEAGAALIKACGIYSPGTFVKLVNQEIAVVVRRGLNTTMPRVAVLVNRQGLPVGEPIIRETSAAEFRIVSSLAPRDVKVHCSLERLLALVKQGSVERPWW</sequence>
<proteinExistence type="predicted"/>
<evidence type="ECO:0000313" key="2">
    <source>
        <dbReference type="Proteomes" id="UP000017184"/>
    </source>
</evidence>
<dbReference type="EMBL" id="CP004885">
    <property type="protein sequence ID" value="AGX86435.1"/>
    <property type="molecule type" value="Genomic_DNA"/>
</dbReference>
<protein>
    <submittedName>
        <fullName evidence="1">HD-GYP domain protein</fullName>
    </submittedName>
</protein>
<dbReference type="AlphaFoldDB" id="U5N5A3"/>
<name>U5N5A3_9BURK</name>
<dbReference type="Proteomes" id="UP000017184">
    <property type="component" value="Chromosome"/>
</dbReference>
<reference evidence="1 2" key="1">
    <citation type="journal article" date="2013" name="Genome Biol.">
        <title>Genomic analysis reveals key aspects of prokaryotic symbiosis in the phototrophic consortium "Chlorochromatium aggregatum".</title>
        <authorList>
            <person name="Liu Z."/>
            <person name="Muller J."/>
            <person name="Li T."/>
            <person name="Alvey R.M."/>
            <person name="Vogl K."/>
            <person name="Frigaard N.U."/>
            <person name="Rockwell N.C."/>
            <person name="Boyd E.S."/>
            <person name="Tomsho L.P."/>
            <person name="Schuster S.C."/>
            <person name="Henke P."/>
            <person name="Rohde M."/>
            <person name="Overmann J."/>
            <person name="Bryant D.A."/>
        </authorList>
    </citation>
    <scope>NUCLEOTIDE SEQUENCE [LARGE SCALE GENOMIC DNA]</scope>
    <source>
        <strain evidence="1">CR</strain>
    </source>
</reference>
<accession>U5N5A3</accession>
<dbReference type="OrthoDB" id="9774747at2"/>
<dbReference type="STRING" id="946483.Cenrod_0311"/>
<organism evidence="1 2">
    <name type="scientific">Candidatus Symbiobacter mobilis CR</name>
    <dbReference type="NCBI Taxonomy" id="946483"/>
    <lineage>
        <taxon>Bacteria</taxon>
        <taxon>Pseudomonadati</taxon>
        <taxon>Pseudomonadota</taxon>
        <taxon>Betaproteobacteria</taxon>
        <taxon>Burkholderiales</taxon>
        <taxon>Comamonadaceae</taxon>
    </lineage>
</organism>
<dbReference type="KEGG" id="cbx:Cenrod_0311"/>
<dbReference type="HOGENOM" id="CLU_000445_92_1_4"/>
<evidence type="ECO:0000313" key="1">
    <source>
        <dbReference type="EMBL" id="AGX86435.1"/>
    </source>
</evidence>
<dbReference type="eggNOG" id="COG2206">
    <property type="taxonomic scope" value="Bacteria"/>
</dbReference>
<keyword evidence="2" id="KW-1185">Reference proteome</keyword>
<gene>
    <name evidence="1" type="ORF">Cenrod_0311</name>
</gene>